<dbReference type="PROSITE" id="PS50110">
    <property type="entry name" value="RESPONSE_REGULATORY"/>
    <property type="match status" value="1"/>
</dbReference>
<evidence type="ECO:0000313" key="7">
    <source>
        <dbReference type="Proteomes" id="UP000301751"/>
    </source>
</evidence>
<feature type="domain" description="HTH luxR-type" evidence="4">
    <location>
        <begin position="133"/>
        <end position="199"/>
    </location>
</feature>
<dbReference type="Pfam" id="PF00072">
    <property type="entry name" value="Response_reg"/>
    <property type="match status" value="1"/>
</dbReference>
<sequence length="210" mass="22586">MKTMLVDDHGLFRDGLALLVAHHFPQLQLLEAGSLAEARQLAQQHPDLQLAFLDLHLPDSTPAQTLATFRQHVPQAAVIVVSADASPATVLQAIDAGAAGFIPKTARSQVMRVALQRVLDGGVYLPQPLVELPEQPQATGLTPRQEQVLALLVQGRSNKLIGRQLVISDSTVKTHLEAIFRRLGVRTRTQAVVAVAGLGWRLPVLPSPAA</sequence>
<dbReference type="InterPro" id="IPR011006">
    <property type="entry name" value="CheY-like_superfamily"/>
</dbReference>
<dbReference type="Proteomes" id="UP000301751">
    <property type="component" value="Unassembled WGS sequence"/>
</dbReference>
<dbReference type="AlphaFoldDB" id="A0A480AS55"/>
<dbReference type="SMART" id="SM00421">
    <property type="entry name" value="HTH_LUXR"/>
    <property type="match status" value="1"/>
</dbReference>
<proteinExistence type="predicted"/>
<organism evidence="6 7">
    <name type="scientific">Pseudaquabacterium pictum</name>
    <dbReference type="NCBI Taxonomy" id="2315236"/>
    <lineage>
        <taxon>Bacteria</taxon>
        <taxon>Pseudomonadati</taxon>
        <taxon>Pseudomonadota</taxon>
        <taxon>Betaproteobacteria</taxon>
        <taxon>Burkholderiales</taxon>
        <taxon>Sphaerotilaceae</taxon>
        <taxon>Pseudaquabacterium</taxon>
    </lineage>
</organism>
<dbReference type="InterPro" id="IPR036388">
    <property type="entry name" value="WH-like_DNA-bd_sf"/>
</dbReference>
<dbReference type="SUPFAM" id="SSF52172">
    <property type="entry name" value="CheY-like"/>
    <property type="match status" value="1"/>
</dbReference>
<evidence type="ECO:0000259" key="5">
    <source>
        <dbReference type="PROSITE" id="PS50110"/>
    </source>
</evidence>
<dbReference type="Pfam" id="PF00196">
    <property type="entry name" value="GerE"/>
    <property type="match status" value="1"/>
</dbReference>
<evidence type="ECO:0000259" key="4">
    <source>
        <dbReference type="PROSITE" id="PS50043"/>
    </source>
</evidence>
<keyword evidence="7" id="KW-1185">Reference proteome</keyword>
<dbReference type="PRINTS" id="PR00038">
    <property type="entry name" value="HTHLUXR"/>
</dbReference>
<evidence type="ECO:0000256" key="3">
    <source>
        <dbReference type="PROSITE-ProRule" id="PRU00169"/>
    </source>
</evidence>
<dbReference type="GO" id="GO:0000160">
    <property type="term" value="P:phosphorelay signal transduction system"/>
    <property type="evidence" value="ECO:0007669"/>
    <property type="project" value="InterPro"/>
</dbReference>
<dbReference type="SMART" id="SM00448">
    <property type="entry name" value="REC"/>
    <property type="match status" value="1"/>
</dbReference>
<dbReference type="InterPro" id="IPR016032">
    <property type="entry name" value="Sig_transdc_resp-reg_C-effctor"/>
</dbReference>
<keyword evidence="1 3" id="KW-0597">Phosphoprotein</keyword>
<dbReference type="RefSeq" id="WP_162520822.1">
    <property type="nucleotide sequence ID" value="NZ_BJCL01000008.1"/>
</dbReference>
<dbReference type="InterPro" id="IPR058245">
    <property type="entry name" value="NreC/VraR/RcsB-like_REC"/>
</dbReference>
<comment type="caution">
    <text evidence="6">The sequence shown here is derived from an EMBL/GenBank/DDBJ whole genome shotgun (WGS) entry which is preliminary data.</text>
</comment>
<evidence type="ECO:0000256" key="1">
    <source>
        <dbReference type="ARBA" id="ARBA00022553"/>
    </source>
</evidence>
<evidence type="ECO:0000313" key="6">
    <source>
        <dbReference type="EMBL" id="GCL64253.1"/>
    </source>
</evidence>
<dbReference type="PANTHER" id="PTHR45566:SF1">
    <property type="entry name" value="HTH-TYPE TRANSCRIPTIONAL REGULATOR YHJB-RELATED"/>
    <property type="match status" value="1"/>
</dbReference>
<dbReference type="PROSITE" id="PS50043">
    <property type="entry name" value="HTH_LUXR_2"/>
    <property type="match status" value="1"/>
</dbReference>
<dbReference type="InterPro" id="IPR001789">
    <property type="entry name" value="Sig_transdc_resp-reg_receiver"/>
</dbReference>
<dbReference type="SUPFAM" id="SSF46894">
    <property type="entry name" value="C-terminal effector domain of the bipartite response regulators"/>
    <property type="match status" value="1"/>
</dbReference>
<dbReference type="GO" id="GO:0006355">
    <property type="term" value="P:regulation of DNA-templated transcription"/>
    <property type="evidence" value="ECO:0007669"/>
    <property type="project" value="InterPro"/>
</dbReference>
<dbReference type="CDD" id="cd06170">
    <property type="entry name" value="LuxR_C_like"/>
    <property type="match status" value="1"/>
</dbReference>
<dbReference type="CDD" id="cd17535">
    <property type="entry name" value="REC_NarL-like"/>
    <property type="match status" value="1"/>
</dbReference>
<dbReference type="GO" id="GO:0003677">
    <property type="term" value="F:DNA binding"/>
    <property type="evidence" value="ECO:0007669"/>
    <property type="project" value="UniProtKB-KW"/>
</dbReference>
<evidence type="ECO:0000256" key="2">
    <source>
        <dbReference type="ARBA" id="ARBA00023125"/>
    </source>
</evidence>
<dbReference type="PROSITE" id="PS00622">
    <property type="entry name" value="HTH_LUXR_1"/>
    <property type="match status" value="1"/>
</dbReference>
<protein>
    <submittedName>
        <fullName evidence="6">DNA-binding response regulator</fullName>
    </submittedName>
</protein>
<dbReference type="InterPro" id="IPR051015">
    <property type="entry name" value="EvgA-like"/>
</dbReference>
<dbReference type="PANTHER" id="PTHR45566">
    <property type="entry name" value="HTH-TYPE TRANSCRIPTIONAL REGULATOR YHJB-RELATED"/>
    <property type="match status" value="1"/>
</dbReference>
<name>A0A480AS55_9BURK</name>
<accession>A0A480AS55</accession>
<dbReference type="InterPro" id="IPR000792">
    <property type="entry name" value="Tscrpt_reg_LuxR_C"/>
</dbReference>
<dbReference type="Gene3D" id="3.40.50.2300">
    <property type="match status" value="1"/>
</dbReference>
<dbReference type="Gene3D" id="1.10.10.10">
    <property type="entry name" value="Winged helix-like DNA-binding domain superfamily/Winged helix DNA-binding domain"/>
    <property type="match status" value="1"/>
</dbReference>
<dbReference type="EMBL" id="BJCL01000008">
    <property type="protein sequence ID" value="GCL64253.1"/>
    <property type="molecule type" value="Genomic_DNA"/>
</dbReference>
<reference evidence="7" key="1">
    <citation type="submission" date="2019-03" db="EMBL/GenBank/DDBJ databases">
        <title>Aquabacterium pictum sp.nov., the first bacteriochlorophyll a-containing freshwater bacterium in the genus Aquabacterium of the class Betaproteobacteria.</title>
        <authorList>
            <person name="Hirose S."/>
            <person name="Tank M."/>
            <person name="Hara E."/>
            <person name="Tamaki H."/>
            <person name="Takaichi S."/>
            <person name="Haruta S."/>
            <person name="Hanada S."/>
        </authorList>
    </citation>
    <scope>NUCLEOTIDE SEQUENCE [LARGE SCALE GENOMIC DNA]</scope>
    <source>
        <strain evidence="7">W35</strain>
    </source>
</reference>
<feature type="domain" description="Response regulatory" evidence="5">
    <location>
        <begin position="2"/>
        <end position="119"/>
    </location>
</feature>
<feature type="modified residue" description="4-aspartylphosphate" evidence="3">
    <location>
        <position position="54"/>
    </location>
</feature>
<gene>
    <name evidence="6" type="ORF">AQPW35_33340</name>
</gene>
<keyword evidence="2 6" id="KW-0238">DNA-binding</keyword>